<gene>
    <name evidence="1" type="ORF">CKO45_11795</name>
</gene>
<evidence type="ECO:0008006" key="3">
    <source>
        <dbReference type="Google" id="ProtNLM"/>
    </source>
</evidence>
<dbReference type="SUPFAM" id="SSF54637">
    <property type="entry name" value="Thioesterase/thiol ester dehydrase-isomerase"/>
    <property type="match status" value="1"/>
</dbReference>
<dbReference type="RefSeq" id="WP_133220047.1">
    <property type="nucleotide sequence ID" value="NZ_NRSG01000073.1"/>
</dbReference>
<dbReference type="Proteomes" id="UP000697995">
    <property type="component" value="Unassembled WGS sequence"/>
</dbReference>
<protein>
    <recommendedName>
        <fullName evidence="3">Acyl-CoA thioesterase</fullName>
    </recommendedName>
</protein>
<evidence type="ECO:0000313" key="2">
    <source>
        <dbReference type="Proteomes" id="UP000697995"/>
    </source>
</evidence>
<evidence type="ECO:0000313" key="1">
    <source>
        <dbReference type="EMBL" id="MBK1658916.1"/>
    </source>
</evidence>
<sequence length="137" mass="15241">MTPFRRSLLVHWNECDPARIVFHANFIRWMDEGFTEFCRARGVDFAAMQRADPAFLGCPLVDVRCAFRAPARHGDVLAQEIALAGYGGGKSFRLAHRFFLPDGTLAAEGEHVRIWGREEGGALRALPVPQEFIAALG</sequence>
<accession>A0ABS1CWM1</accession>
<proteinExistence type="predicted"/>
<dbReference type="EMBL" id="NRSG01000073">
    <property type="protein sequence ID" value="MBK1658916.1"/>
    <property type="molecule type" value="Genomic_DNA"/>
</dbReference>
<dbReference type="Gene3D" id="3.10.129.10">
    <property type="entry name" value="Hotdog Thioesterase"/>
    <property type="match status" value="1"/>
</dbReference>
<organism evidence="1 2">
    <name type="scientific">Paracraurococcus ruber</name>
    <dbReference type="NCBI Taxonomy" id="77675"/>
    <lineage>
        <taxon>Bacteria</taxon>
        <taxon>Pseudomonadati</taxon>
        <taxon>Pseudomonadota</taxon>
        <taxon>Alphaproteobacteria</taxon>
        <taxon>Acetobacterales</taxon>
        <taxon>Roseomonadaceae</taxon>
        <taxon>Paracraurococcus</taxon>
    </lineage>
</organism>
<reference evidence="1 2" key="1">
    <citation type="journal article" date="2020" name="Microorganisms">
        <title>Osmotic Adaptation and Compatible Solute Biosynthesis of Phototrophic Bacteria as Revealed from Genome Analyses.</title>
        <authorList>
            <person name="Imhoff J.F."/>
            <person name="Rahn T."/>
            <person name="Kunzel S."/>
            <person name="Keller A."/>
            <person name="Neulinger S.C."/>
        </authorList>
    </citation>
    <scope>NUCLEOTIDE SEQUENCE [LARGE SCALE GENOMIC DNA]</scope>
    <source>
        <strain evidence="1 2">DSM 15382</strain>
    </source>
</reference>
<comment type="caution">
    <text evidence="1">The sequence shown here is derived from an EMBL/GenBank/DDBJ whole genome shotgun (WGS) entry which is preliminary data.</text>
</comment>
<keyword evidence="2" id="KW-1185">Reference proteome</keyword>
<name>A0ABS1CWM1_9PROT</name>
<dbReference type="Pfam" id="PF13279">
    <property type="entry name" value="4HBT_2"/>
    <property type="match status" value="1"/>
</dbReference>
<dbReference type="CDD" id="cd00586">
    <property type="entry name" value="4HBT"/>
    <property type="match status" value="1"/>
</dbReference>
<dbReference type="InterPro" id="IPR029069">
    <property type="entry name" value="HotDog_dom_sf"/>
</dbReference>